<evidence type="ECO:0000256" key="2">
    <source>
        <dbReference type="SAM" id="SignalP"/>
    </source>
</evidence>
<keyword evidence="4" id="KW-1185">Reference proteome</keyword>
<evidence type="ECO:0000313" key="4">
    <source>
        <dbReference type="Proteomes" id="UP000013827"/>
    </source>
</evidence>
<feature type="chain" id="PRO_5044267615" evidence="2">
    <location>
        <begin position="17"/>
        <end position="320"/>
    </location>
</feature>
<keyword evidence="2" id="KW-0732">Signal</keyword>
<name>A0A0D3JYH6_EMIH1</name>
<dbReference type="OMA" id="RIDACAC"/>
<sequence length="320" mass="33503">MCVLITLLAAAAGSTARCEPTACGQAPAASASCPLAASSATSDVGPQPTVQPSNLYFFNAAGVPVTISYVAKDGSETTRARLAPGLRRLLPSLSGEVWRVRALRPGHPLDQQLLLEHRVGIVQIKDCDCPQPEFVDCQKPPFRRPPGTPNDPVAFENHAGAPLDLFYWNGTCEEMISWDAVGGVQPAQRKPIQSTHGHTFRARSAASRHLLMQHTLADLVIRPCDDETRRAAVRAASPRAIALRRATADLEQEQEELRAQLEAALAALAARLAAAGGAPAAANATTTLPLHSGALGSGLGLGAATKARWAIGATGASLLS</sequence>
<dbReference type="RefSeq" id="XP_005780990.1">
    <property type="nucleotide sequence ID" value="XM_005780933.1"/>
</dbReference>
<accession>A0A0D3JYH6</accession>
<protein>
    <submittedName>
        <fullName evidence="3">Uncharacterized protein</fullName>
    </submittedName>
</protein>
<organism evidence="3 4">
    <name type="scientific">Emiliania huxleyi (strain CCMP1516)</name>
    <dbReference type="NCBI Taxonomy" id="280463"/>
    <lineage>
        <taxon>Eukaryota</taxon>
        <taxon>Haptista</taxon>
        <taxon>Haptophyta</taxon>
        <taxon>Prymnesiophyceae</taxon>
        <taxon>Isochrysidales</taxon>
        <taxon>Noelaerhabdaceae</taxon>
        <taxon>Emiliania</taxon>
    </lineage>
</organism>
<dbReference type="PaxDb" id="2903-EOD28561"/>
<dbReference type="EnsemblProtists" id="EOD28561">
    <property type="protein sequence ID" value="EOD28561"/>
    <property type="gene ID" value="EMIHUDRAFT_434825"/>
</dbReference>
<feature type="coiled-coil region" evidence="1">
    <location>
        <begin position="240"/>
        <end position="271"/>
    </location>
</feature>
<reference evidence="4" key="1">
    <citation type="journal article" date="2013" name="Nature">
        <title>Pan genome of the phytoplankton Emiliania underpins its global distribution.</title>
        <authorList>
            <person name="Read B.A."/>
            <person name="Kegel J."/>
            <person name="Klute M.J."/>
            <person name="Kuo A."/>
            <person name="Lefebvre S.C."/>
            <person name="Maumus F."/>
            <person name="Mayer C."/>
            <person name="Miller J."/>
            <person name="Monier A."/>
            <person name="Salamov A."/>
            <person name="Young J."/>
            <person name="Aguilar M."/>
            <person name="Claverie J.M."/>
            <person name="Frickenhaus S."/>
            <person name="Gonzalez K."/>
            <person name="Herman E.K."/>
            <person name="Lin Y.C."/>
            <person name="Napier J."/>
            <person name="Ogata H."/>
            <person name="Sarno A.F."/>
            <person name="Shmutz J."/>
            <person name="Schroeder D."/>
            <person name="de Vargas C."/>
            <person name="Verret F."/>
            <person name="von Dassow P."/>
            <person name="Valentin K."/>
            <person name="Van de Peer Y."/>
            <person name="Wheeler G."/>
            <person name="Dacks J.B."/>
            <person name="Delwiche C.F."/>
            <person name="Dyhrman S.T."/>
            <person name="Glockner G."/>
            <person name="John U."/>
            <person name="Richards T."/>
            <person name="Worden A.Z."/>
            <person name="Zhang X."/>
            <person name="Grigoriev I.V."/>
            <person name="Allen A.E."/>
            <person name="Bidle K."/>
            <person name="Borodovsky M."/>
            <person name="Bowler C."/>
            <person name="Brownlee C."/>
            <person name="Cock J.M."/>
            <person name="Elias M."/>
            <person name="Gladyshev V.N."/>
            <person name="Groth M."/>
            <person name="Guda C."/>
            <person name="Hadaegh A."/>
            <person name="Iglesias-Rodriguez M.D."/>
            <person name="Jenkins J."/>
            <person name="Jones B.M."/>
            <person name="Lawson T."/>
            <person name="Leese F."/>
            <person name="Lindquist E."/>
            <person name="Lobanov A."/>
            <person name="Lomsadze A."/>
            <person name="Malik S.B."/>
            <person name="Marsh M.E."/>
            <person name="Mackinder L."/>
            <person name="Mock T."/>
            <person name="Mueller-Roeber B."/>
            <person name="Pagarete A."/>
            <person name="Parker M."/>
            <person name="Probert I."/>
            <person name="Quesneville H."/>
            <person name="Raines C."/>
            <person name="Rensing S.A."/>
            <person name="Riano-Pachon D.M."/>
            <person name="Richier S."/>
            <person name="Rokitta S."/>
            <person name="Shiraiwa Y."/>
            <person name="Soanes D.M."/>
            <person name="van der Giezen M."/>
            <person name="Wahlund T.M."/>
            <person name="Williams B."/>
            <person name="Wilson W."/>
            <person name="Wolfe G."/>
            <person name="Wurch L.L."/>
        </authorList>
    </citation>
    <scope>NUCLEOTIDE SEQUENCE</scope>
</reference>
<dbReference type="GeneID" id="17274107"/>
<proteinExistence type="predicted"/>
<dbReference type="KEGG" id="ehx:EMIHUDRAFT_434825"/>
<evidence type="ECO:0000256" key="1">
    <source>
        <dbReference type="SAM" id="Coils"/>
    </source>
</evidence>
<dbReference type="AlphaFoldDB" id="A0A0D3JYH6"/>
<feature type="signal peptide" evidence="2">
    <location>
        <begin position="1"/>
        <end position="16"/>
    </location>
</feature>
<evidence type="ECO:0000313" key="3">
    <source>
        <dbReference type="EnsemblProtists" id="EOD28561"/>
    </source>
</evidence>
<dbReference type="HOGENOM" id="CLU_869989_0_0_1"/>
<keyword evidence="1" id="KW-0175">Coiled coil</keyword>
<dbReference type="Proteomes" id="UP000013827">
    <property type="component" value="Unassembled WGS sequence"/>
</dbReference>
<reference evidence="3" key="2">
    <citation type="submission" date="2024-10" db="UniProtKB">
        <authorList>
            <consortium name="EnsemblProtists"/>
        </authorList>
    </citation>
    <scope>IDENTIFICATION</scope>
</reference>